<evidence type="ECO:0000256" key="1">
    <source>
        <dbReference type="SAM" id="MobiDB-lite"/>
    </source>
</evidence>
<reference evidence="2" key="1">
    <citation type="submission" date="2022-12" db="EMBL/GenBank/DDBJ databases">
        <title>Paracoccus onchidii sp. nov., isolated from a marine invertebrate from the South China Sea.</title>
        <authorList>
            <person name="Xu S."/>
            <person name="Liu Z."/>
            <person name="Xu Y."/>
        </authorList>
    </citation>
    <scope>NUCLEOTIDE SEQUENCE</scope>
    <source>
        <strain evidence="2">Z330</strain>
    </source>
</reference>
<dbReference type="Pfam" id="PF07310">
    <property type="entry name" value="PAS_5"/>
    <property type="match status" value="1"/>
</dbReference>
<gene>
    <name evidence="2" type="ORF">PAF17_10000</name>
</gene>
<dbReference type="RefSeq" id="WP_271888952.1">
    <property type="nucleotide sequence ID" value="NZ_JAQBIE010000011.1"/>
</dbReference>
<name>A0ABT4ZFT4_9RHOB</name>
<dbReference type="InterPro" id="IPR009922">
    <property type="entry name" value="DUF1457"/>
</dbReference>
<proteinExistence type="predicted"/>
<protein>
    <submittedName>
        <fullName evidence="2">PAS domain-containing protein</fullName>
    </submittedName>
</protein>
<evidence type="ECO:0000313" key="3">
    <source>
        <dbReference type="Proteomes" id="UP001165641"/>
    </source>
</evidence>
<feature type="region of interest" description="Disordered" evidence="1">
    <location>
        <begin position="1"/>
        <end position="22"/>
    </location>
</feature>
<sequence>MSDTKGKDNSQSQMQPASAPGQLFRIADFDRNQPRRLMLEMREYWQSLRNGRAVPARSDVEPRGIHRVLDYAFILERIAPGAARFRLAGRHLIDLMGMEVRGMPACSFIKPTSRGRFSDVLESVFKAPQIAEMGLDAPGEYARPAMQARMMLLPLRSDLGDVTRALGCLISEGETGVAPRRFDLVEDEVSPIIDGGTTLRPSPSSFGMAEQQRDFRPAIRPDQGAAPDAPQTSKAAPKEPNATPEQRRASFRVISSDKD</sequence>
<organism evidence="2 3">
    <name type="scientific">Paracoccus onchidii</name>
    <dbReference type="NCBI Taxonomy" id="3017813"/>
    <lineage>
        <taxon>Bacteria</taxon>
        <taxon>Pseudomonadati</taxon>
        <taxon>Pseudomonadota</taxon>
        <taxon>Alphaproteobacteria</taxon>
        <taxon>Rhodobacterales</taxon>
        <taxon>Paracoccaceae</taxon>
        <taxon>Paracoccus</taxon>
    </lineage>
</organism>
<keyword evidence="3" id="KW-1185">Reference proteome</keyword>
<dbReference type="EMBL" id="JAQBIE010000011">
    <property type="protein sequence ID" value="MDB6177833.1"/>
    <property type="molecule type" value="Genomic_DNA"/>
</dbReference>
<feature type="region of interest" description="Disordered" evidence="1">
    <location>
        <begin position="193"/>
        <end position="259"/>
    </location>
</feature>
<accession>A0ABT4ZFT4</accession>
<evidence type="ECO:0000313" key="2">
    <source>
        <dbReference type="EMBL" id="MDB6177833.1"/>
    </source>
</evidence>
<dbReference type="Proteomes" id="UP001165641">
    <property type="component" value="Unassembled WGS sequence"/>
</dbReference>
<comment type="caution">
    <text evidence="2">The sequence shown here is derived from an EMBL/GenBank/DDBJ whole genome shotgun (WGS) entry which is preliminary data.</text>
</comment>